<comment type="caution">
    <text evidence="2">The sequence shown here is derived from an EMBL/GenBank/DDBJ whole genome shotgun (WGS) entry which is preliminary data.</text>
</comment>
<feature type="region of interest" description="Disordered" evidence="1">
    <location>
        <begin position="253"/>
        <end position="274"/>
    </location>
</feature>
<evidence type="ECO:0000313" key="2">
    <source>
        <dbReference type="EMBL" id="KAF7188293.1"/>
    </source>
</evidence>
<evidence type="ECO:0000313" key="3">
    <source>
        <dbReference type="Proteomes" id="UP000660729"/>
    </source>
</evidence>
<feature type="compositionally biased region" description="Polar residues" evidence="1">
    <location>
        <begin position="254"/>
        <end position="274"/>
    </location>
</feature>
<name>A0A8H6VDG8_9PEZI</name>
<organism evidence="2 3">
    <name type="scientific">Pseudocercospora fuligena</name>
    <dbReference type="NCBI Taxonomy" id="685502"/>
    <lineage>
        <taxon>Eukaryota</taxon>
        <taxon>Fungi</taxon>
        <taxon>Dikarya</taxon>
        <taxon>Ascomycota</taxon>
        <taxon>Pezizomycotina</taxon>
        <taxon>Dothideomycetes</taxon>
        <taxon>Dothideomycetidae</taxon>
        <taxon>Mycosphaerellales</taxon>
        <taxon>Mycosphaerellaceae</taxon>
        <taxon>Pseudocercospora</taxon>
    </lineage>
</organism>
<protein>
    <submittedName>
        <fullName evidence="2">Uncharacterized protein</fullName>
    </submittedName>
</protein>
<keyword evidence="3" id="KW-1185">Reference proteome</keyword>
<dbReference type="AlphaFoldDB" id="A0A8H6VDG8"/>
<evidence type="ECO:0000256" key="1">
    <source>
        <dbReference type="SAM" id="MobiDB-lite"/>
    </source>
</evidence>
<accession>A0A8H6VDG8</accession>
<dbReference type="OrthoDB" id="3648795at2759"/>
<reference evidence="2" key="1">
    <citation type="submission" date="2020-04" db="EMBL/GenBank/DDBJ databases">
        <title>Draft genome resource of the tomato pathogen Pseudocercospora fuligena.</title>
        <authorList>
            <person name="Zaccaron A."/>
        </authorList>
    </citation>
    <scope>NUCLEOTIDE SEQUENCE</scope>
    <source>
        <strain evidence="2">PF001</strain>
    </source>
</reference>
<sequence>MVYKAATRSPQPRGSPPFSLHRMVMTDLLERKHALKVELNRHISTCAEDCNRTSPQECFCQDFEHGSKIKLCTSNHPWPSTLVKRCSRSRHERYTTISIARGFAIKPGSRTEDGLHSQNFVHLDINPFRIMDHLGSETPPVKVQSTDLKVLPELAGVAAIEVQVKPEAFSTSSEEDQPPWKCLYDAEDLDQLEISKRVWRDGKDLRKISITDGGCHQADTDGEVTTWRNNLSMLEKMLQLRIDLRHKLPYQDVSFDSSEPSPSRCNKTNSAARQDSVQFTRLPLYAPESQVRFE</sequence>
<feature type="non-terminal residue" evidence="2">
    <location>
        <position position="294"/>
    </location>
</feature>
<dbReference type="Proteomes" id="UP000660729">
    <property type="component" value="Unassembled WGS sequence"/>
</dbReference>
<proteinExistence type="predicted"/>
<gene>
    <name evidence="2" type="ORF">HII31_10357</name>
</gene>
<dbReference type="EMBL" id="JABCIY010000211">
    <property type="protein sequence ID" value="KAF7188293.1"/>
    <property type="molecule type" value="Genomic_DNA"/>
</dbReference>